<dbReference type="EMBL" id="MU004375">
    <property type="protein sequence ID" value="KAF2653804.1"/>
    <property type="molecule type" value="Genomic_DNA"/>
</dbReference>
<evidence type="ECO:0000259" key="1">
    <source>
        <dbReference type="PROSITE" id="PS50097"/>
    </source>
</evidence>
<feature type="non-terminal residue" evidence="2">
    <location>
        <position position="149"/>
    </location>
</feature>
<accession>A0A6A6T5I2</accession>
<dbReference type="Pfam" id="PF00651">
    <property type="entry name" value="BTB"/>
    <property type="match status" value="1"/>
</dbReference>
<dbReference type="AlphaFoldDB" id="A0A6A6T5I2"/>
<dbReference type="PANTHER" id="PTHR47843">
    <property type="entry name" value="BTB DOMAIN-CONTAINING PROTEIN-RELATED"/>
    <property type="match status" value="1"/>
</dbReference>
<organism evidence="2 3">
    <name type="scientific">Lophiostoma macrostomum CBS 122681</name>
    <dbReference type="NCBI Taxonomy" id="1314788"/>
    <lineage>
        <taxon>Eukaryota</taxon>
        <taxon>Fungi</taxon>
        <taxon>Dikarya</taxon>
        <taxon>Ascomycota</taxon>
        <taxon>Pezizomycotina</taxon>
        <taxon>Dothideomycetes</taxon>
        <taxon>Pleosporomycetidae</taxon>
        <taxon>Pleosporales</taxon>
        <taxon>Lophiostomataceae</taxon>
        <taxon>Lophiostoma</taxon>
    </lineage>
</organism>
<dbReference type="SUPFAM" id="SSF54695">
    <property type="entry name" value="POZ domain"/>
    <property type="match status" value="1"/>
</dbReference>
<protein>
    <recommendedName>
        <fullName evidence="1">BTB domain-containing protein</fullName>
    </recommendedName>
</protein>
<dbReference type="Proteomes" id="UP000799324">
    <property type="component" value="Unassembled WGS sequence"/>
</dbReference>
<evidence type="ECO:0000313" key="3">
    <source>
        <dbReference type="Proteomes" id="UP000799324"/>
    </source>
</evidence>
<dbReference type="OrthoDB" id="1022638at2759"/>
<dbReference type="PROSITE" id="PS50097">
    <property type="entry name" value="BTB"/>
    <property type="match status" value="1"/>
</dbReference>
<dbReference type="CDD" id="cd18186">
    <property type="entry name" value="BTB_POZ_ZBTB_KLHL-like"/>
    <property type="match status" value="1"/>
</dbReference>
<feature type="non-terminal residue" evidence="2">
    <location>
        <position position="1"/>
    </location>
</feature>
<proteinExistence type="predicted"/>
<gene>
    <name evidence="2" type="ORF">K491DRAFT_569063</name>
</gene>
<evidence type="ECO:0000313" key="2">
    <source>
        <dbReference type="EMBL" id="KAF2653804.1"/>
    </source>
</evidence>
<keyword evidence="3" id="KW-1185">Reference proteome</keyword>
<sequence length="149" mass="17130">ISFICTDLVRVIVGKDDEQKTFYVHEGLICARSKFFFNAMKKEWSESEDKRVQLPDDEPDLFGLYLTLLYTDTLPINHKSISGSAQFLQLVRLYILADKVMDVKSRNTIMHTLLVRNAKDAALPSSESIRVLYKNTTPQCPARRLFVDI</sequence>
<name>A0A6A6T5I2_9PLEO</name>
<reference evidence="2" key="1">
    <citation type="journal article" date="2020" name="Stud. Mycol.">
        <title>101 Dothideomycetes genomes: a test case for predicting lifestyles and emergence of pathogens.</title>
        <authorList>
            <person name="Haridas S."/>
            <person name="Albert R."/>
            <person name="Binder M."/>
            <person name="Bloem J."/>
            <person name="Labutti K."/>
            <person name="Salamov A."/>
            <person name="Andreopoulos B."/>
            <person name="Baker S."/>
            <person name="Barry K."/>
            <person name="Bills G."/>
            <person name="Bluhm B."/>
            <person name="Cannon C."/>
            <person name="Castanera R."/>
            <person name="Culley D."/>
            <person name="Daum C."/>
            <person name="Ezra D."/>
            <person name="Gonzalez J."/>
            <person name="Henrissat B."/>
            <person name="Kuo A."/>
            <person name="Liang C."/>
            <person name="Lipzen A."/>
            <person name="Lutzoni F."/>
            <person name="Magnuson J."/>
            <person name="Mondo S."/>
            <person name="Nolan M."/>
            <person name="Ohm R."/>
            <person name="Pangilinan J."/>
            <person name="Park H.-J."/>
            <person name="Ramirez L."/>
            <person name="Alfaro M."/>
            <person name="Sun H."/>
            <person name="Tritt A."/>
            <person name="Yoshinaga Y."/>
            <person name="Zwiers L.-H."/>
            <person name="Turgeon B."/>
            <person name="Goodwin S."/>
            <person name="Spatafora J."/>
            <person name="Crous P."/>
            <person name="Grigoriev I."/>
        </authorList>
    </citation>
    <scope>NUCLEOTIDE SEQUENCE</scope>
    <source>
        <strain evidence="2">CBS 122681</strain>
    </source>
</reference>
<dbReference type="InterPro" id="IPR011333">
    <property type="entry name" value="SKP1/BTB/POZ_sf"/>
</dbReference>
<dbReference type="InterPro" id="IPR000210">
    <property type="entry name" value="BTB/POZ_dom"/>
</dbReference>
<dbReference type="Gene3D" id="3.30.710.10">
    <property type="entry name" value="Potassium Channel Kv1.1, Chain A"/>
    <property type="match status" value="1"/>
</dbReference>
<feature type="domain" description="BTB" evidence="1">
    <location>
        <begin position="6"/>
        <end position="78"/>
    </location>
</feature>
<dbReference type="PANTHER" id="PTHR47843:SF2">
    <property type="entry name" value="BTB DOMAIN-CONTAINING PROTEIN"/>
    <property type="match status" value="1"/>
</dbReference>
<dbReference type="SMART" id="SM00225">
    <property type="entry name" value="BTB"/>
    <property type="match status" value="1"/>
</dbReference>